<accession>A0A1H7Q3D0</accession>
<keyword evidence="3" id="KW-0240">DNA-directed RNA polymerase</keyword>
<dbReference type="Proteomes" id="UP000183015">
    <property type="component" value="Unassembled WGS sequence"/>
</dbReference>
<dbReference type="eggNOG" id="COG1595">
    <property type="taxonomic scope" value="Bacteria"/>
</dbReference>
<feature type="compositionally biased region" description="Low complexity" evidence="1">
    <location>
        <begin position="500"/>
        <end position="518"/>
    </location>
</feature>
<feature type="compositionally biased region" description="Pro residues" evidence="1">
    <location>
        <begin position="487"/>
        <end position="499"/>
    </location>
</feature>
<reference evidence="4" key="1">
    <citation type="submission" date="2016-10" db="EMBL/GenBank/DDBJ databases">
        <authorList>
            <person name="Varghese N."/>
        </authorList>
    </citation>
    <scope>NUCLEOTIDE SEQUENCE [LARGE SCALE GENOMIC DNA]</scope>
    <source>
        <strain evidence="4">DSM 45096 / BCRC 16803 / CGMCC 4.1857 / CIP 109030 / JCM 12277 / KCTC 19219 / NBRC 100920 / 33214</strain>
    </source>
</reference>
<dbReference type="GO" id="GO:0000428">
    <property type="term" value="C:DNA-directed RNA polymerase complex"/>
    <property type="evidence" value="ECO:0007669"/>
    <property type="project" value="UniProtKB-KW"/>
</dbReference>
<feature type="region of interest" description="Disordered" evidence="1">
    <location>
        <begin position="75"/>
        <end position="95"/>
    </location>
</feature>
<organism evidence="3 4">
    <name type="scientific">Streptacidiphilus jiangxiensis</name>
    <dbReference type="NCBI Taxonomy" id="235985"/>
    <lineage>
        <taxon>Bacteria</taxon>
        <taxon>Bacillati</taxon>
        <taxon>Actinomycetota</taxon>
        <taxon>Actinomycetes</taxon>
        <taxon>Kitasatosporales</taxon>
        <taxon>Streptomycetaceae</taxon>
        <taxon>Streptacidiphilus</taxon>
    </lineage>
</organism>
<evidence type="ECO:0000259" key="2">
    <source>
        <dbReference type="Pfam" id="PF19190"/>
    </source>
</evidence>
<evidence type="ECO:0000313" key="4">
    <source>
        <dbReference type="Proteomes" id="UP000183015"/>
    </source>
</evidence>
<protein>
    <submittedName>
        <fullName evidence="3">DNA-directed RNA polymerase specialized sigma subunit, sigma24 family</fullName>
    </submittedName>
</protein>
<dbReference type="InterPro" id="IPR024361">
    <property type="entry name" value="BACON"/>
</dbReference>
<dbReference type="Pfam" id="PF19190">
    <property type="entry name" value="BACON_2"/>
    <property type="match status" value="1"/>
</dbReference>
<feature type="compositionally biased region" description="Low complexity" evidence="1">
    <location>
        <begin position="356"/>
        <end position="368"/>
    </location>
</feature>
<dbReference type="EMBL" id="FOAZ01000008">
    <property type="protein sequence ID" value="SEL41985.1"/>
    <property type="molecule type" value="Genomic_DNA"/>
</dbReference>
<keyword evidence="4" id="KW-1185">Reference proteome</keyword>
<feature type="region of interest" description="Disordered" evidence="1">
    <location>
        <begin position="355"/>
        <end position="389"/>
    </location>
</feature>
<evidence type="ECO:0000256" key="1">
    <source>
        <dbReference type="SAM" id="MobiDB-lite"/>
    </source>
</evidence>
<dbReference type="AlphaFoldDB" id="A0A1H7Q3D0"/>
<dbReference type="OrthoDB" id="3492533at2"/>
<sequence>METLQDRLADALFSYSLSVLCDQDEAVAAVRQTRHLAARHRRRLRRPELERAWLYALARYVCLVRLEERAQAGAPRPAVAQPVTAQPVTAQPGTAQSAAARSRLARLAWPEAAGTTPAQREALELAGRHSLETEEIAAVLGVRVEAVGLLLTQGVCEVERTAAALAVLTADACPELSRLGRGRGPVLGRALRNELVRHLDDCPTCRGTAERGAAEGPWPGTFRAAGSLPLVHLPRAALRATASALEDVPEPRFDRRGFAQHATPEREQAAVVRQRAVLGSVAAAVVAGPVVAMWAVHAGGGPSVPAAQVTSVRVSEPQASPSALAAQPGLAAATPSAGATTQGGGHLGENIAFTVASPSPSASPSPASGTPDAGGRGGGLQSGPGELRIGAAQSGDRTVITLTNAGGSPLLWTASTNASWLRLSRDGGTLAPGAQLTVLVSVDESAAPADPWSARIVFQPSGAVVTLSGPGNRRSGPSPSPSTASPTPTPTPTPTPSPSQTPSTSPSDSASPTPVATH</sequence>
<feature type="compositionally biased region" description="Gly residues" evidence="1">
    <location>
        <begin position="372"/>
        <end position="382"/>
    </location>
</feature>
<name>A0A1H7Q3D0_STRJI</name>
<feature type="domain" description="BACON" evidence="2">
    <location>
        <begin position="384"/>
        <end position="446"/>
    </location>
</feature>
<proteinExistence type="predicted"/>
<evidence type="ECO:0000313" key="3">
    <source>
        <dbReference type="EMBL" id="SEL41985.1"/>
    </source>
</evidence>
<keyword evidence="3" id="KW-0804">Transcription</keyword>
<dbReference type="STRING" id="235985.SAMN05414137_108244"/>
<dbReference type="RefSeq" id="WP_042452094.1">
    <property type="nucleotide sequence ID" value="NZ_BBPN01000024.1"/>
</dbReference>
<gene>
    <name evidence="3" type="ORF">SAMN05414137_108244</name>
</gene>
<feature type="region of interest" description="Disordered" evidence="1">
    <location>
        <begin position="465"/>
        <end position="518"/>
    </location>
</feature>
<feature type="compositionally biased region" description="Polar residues" evidence="1">
    <location>
        <begin position="83"/>
        <end position="95"/>
    </location>
</feature>